<evidence type="ECO:0000313" key="2">
    <source>
        <dbReference type="Proteomes" id="UP000244741"/>
    </source>
</evidence>
<dbReference type="Proteomes" id="UP000244741">
    <property type="component" value="Segment"/>
</dbReference>
<reference evidence="1 2" key="1">
    <citation type="submission" date="2017-12" db="EMBL/GenBank/DDBJ databases">
        <title>Genomic characterization of T5-related Aeromonas hydrophila phages AhSzq-1 and AhSzw-1 and proposal to be two new species.</title>
        <authorList>
            <person name="Chen L."/>
            <person name="Yuan S."/>
            <person name="Ma Y."/>
        </authorList>
    </citation>
    <scope>NUCLEOTIDE SEQUENCE [LARGE SCALE GENOMIC DNA]</scope>
    <source>
        <strain evidence="1">Seawater</strain>
    </source>
</reference>
<dbReference type="GO" id="GO:0008233">
    <property type="term" value="F:peptidase activity"/>
    <property type="evidence" value="ECO:0007669"/>
    <property type="project" value="UniProtKB-KW"/>
</dbReference>
<gene>
    <name evidence="1" type="ORF">AhSzq1_126</name>
</gene>
<keyword evidence="2" id="KW-1185">Reference proteome</keyword>
<name>A0A2R4ALT0_9CAUD</name>
<accession>A0A2R4ALT0</accession>
<sequence length="88" mass="10044">MDWEYKPDVDVFLMTEIEMTELSVVSVPCNQDSMFNLAKSFGVQNREELKAKLIKEPTSTKQNTQIAPVEPEIVKLARQLGCLRKSVK</sequence>
<dbReference type="EMBL" id="MG676224">
    <property type="protein sequence ID" value="AVR76019.1"/>
    <property type="molecule type" value="Genomic_DNA"/>
</dbReference>
<protein>
    <submittedName>
        <fullName evidence="1">Putative prohead protease</fullName>
    </submittedName>
</protein>
<dbReference type="GO" id="GO:0006508">
    <property type="term" value="P:proteolysis"/>
    <property type="evidence" value="ECO:0007669"/>
    <property type="project" value="UniProtKB-KW"/>
</dbReference>
<organism evidence="1 2">
    <name type="scientific">Aeromonas phage AhSzq-1</name>
    <dbReference type="NCBI Taxonomy" id="2138298"/>
    <lineage>
        <taxon>Viruses</taxon>
        <taxon>Duplodnaviria</taxon>
        <taxon>Heunggongvirae</taxon>
        <taxon>Uroviricota</taxon>
        <taxon>Caudoviricetes</taxon>
        <taxon>Demerecviridae</taxon>
        <taxon>Shenzhenvirus</taxon>
        <taxon>Shenzhenvirus AhSzq1</taxon>
    </lineage>
</organism>
<keyword evidence="1" id="KW-0645">Protease</keyword>
<keyword evidence="1" id="KW-0378">Hydrolase</keyword>
<proteinExistence type="predicted"/>
<evidence type="ECO:0000313" key="1">
    <source>
        <dbReference type="EMBL" id="AVR76019.1"/>
    </source>
</evidence>